<evidence type="ECO:0000256" key="1">
    <source>
        <dbReference type="ARBA" id="ARBA00004613"/>
    </source>
</evidence>
<evidence type="ECO:0000256" key="9">
    <source>
        <dbReference type="ARBA" id="ARBA00023157"/>
    </source>
</evidence>
<organism evidence="13 14">
    <name type="scientific">Drosophila guanche</name>
    <name type="common">Fruit fly</name>
    <dbReference type="NCBI Taxonomy" id="7266"/>
    <lineage>
        <taxon>Eukaryota</taxon>
        <taxon>Metazoa</taxon>
        <taxon>Ecdysozoa</taxon>
        <taxon>Arthropoda</taxon>
        <taxon>Hexapoda</taxon>
        <taxon>Insecta</taxon>
        <taxon>Pterygota</taxon>
        <taxon>Neoptera</taxon>
        <taxon>Endopterygota</taxon>
        <taxon>Diptera</taxon>
        <taxon>Brachycera</taxon>
        <taxon>Muscomorpha</taxon>
        <taxon>Ephydroidea</taxon>
        <taxon>Drosophilidae</taxon>
        <taxon>Drosophila</taxon>
        <taxon>Sophophora</taxon>
    </lineage>
</organism>
<keyword evidence="8" id="KW-0865">Zymogen</keyword>
<dbReference type="Proteomes" id="UP000268350">
    <property type="component" value="Unassembled WGS sequence"/>
</dbReference>
<gene>
    <name evidence="13" type="ORF">DGUA_6G005280</name>
</gene>
<evidence type="ECO:0000256" key="2">
    <source>
        <dbReference type="ARBA" id="ARBA00007664"/>
    </source>
</evidence>
<dbReference type="GO" id="GO:0016485">
    <property type="term" value="P:protein processing"/>
    <property type="evidence" value="ECO:0007669"/>
    <property type="project" value="UniProtKB-ARBA"/>
</dbReference>
<keyword evidence="4 10" id="KW-0645">Protease</keyword>
<evidence type="ECO:0000256" key="11">
    <source>
        <dbReference type="SAM" id="SignalP"/>
    </source>
</evidence>
<dbReference type="InterPro" id="IPR018114">
    <property type="entry name" value="TRYPSIN_HIS"/>
</dbReference>
<dbReference type="InterPro" id="IPR043504">
    <property type="entry name" value="Peptidase_S1_PA_chymotrypsin"/>
</dbReference>
<evidence type="ECO:0000256" key="5">
    <source>
        <dbReference type="ARBA" id="ARBA00022729"/>
    </source>
</evidence>
<keyword evidence="14" id="KW-1185">Reference proteome</keyword>
<dbReference type="FunFam" id="2.40.10.10:FF:000047">
    <property type="entry name" value="Trypsin eta"/>
    <property type="match status" value="1"/>
</dbReference>
<keyword evidence="3" id="KW-0964">Secreted</keyword>
<dbReference type="Pfam" id="PF00089">
    <property type="entry name" value="Trypsin"/>
    <property type="match status" value="1"/>
</dbReference>
<feature type="domain" description="Peptidase S1" evidence="12">
    <location>
        <begin position="37"/>
        <end position="260"/>
    </location>
</feature>
<evidence type="ECO:0000256" key="10">
    <source>
        <dbReference type="RuleBase" id="RU363034"/>
    </source>
</evidence>
<dbReference type="STRING" id="7266.A0A3B0JJA2"/>
<dbReference type="AlphaFoldDB" id="A0A3B0JJA2"/>
<feature type="chain" id="PRO_5017334475" evidence="11">
    <location>
        <begin position="26"/>
        <end position="267"/>
    </location>
</feature>
<evidence type="ECO:0000256" key="3">
    <source>
        <dbReference type="ARBA" id="ARBA00022525"/>
    </source>
</evidence>
<dbReference type="PROSITE" id="PS00135">
    <property type="entry name" value="TRYPSIN_SER"/>
    <property type="match status" value="1"/>
</dbReference>
<dbReference type="SUPFAM" id="SSF50494">
    <property type="entry name" value="Trypsin-like serine proteases"/>
    <property type="match status" value="1"/>
</dbReference>
<dbReference type="GO" id="GO:0005576">
    <property type="term" value="C:extracellular region"/>
    <property type="evidence" value="ECO:0007669"/>
    <property type="project" value="UniProtKB-SubCell"/>
</dbReference>
<dbReference type="EMBL" id="OUUW01000005">
    <property type="protein sequence ID" value="SPP80402.1"/>
    <property type="molecule type" value="Genomic_DNA"/>
</dbReference>
<dbReference type="CDD" id="cd00190">
    <property type="entry name" value="Tryp_SPc"/>
    <property type="match status" value="1"/>
</dbReference>
<dbReference type="OrthoDB" id="8440449at2759"/>
<dbReference type="InterPro" id="IPR001314">
    <property type="entry name" value="Peptidase_S1A"/>
</dbReference>
<dbReference type="InterPro" id="IPR033116">
    <property type="entry name" value="TRYPSIN_SER"/>
</dbReference>
<dbReference type="PANTHER" id="PTHR24276:SF96">
    <property type="entry name" value="PEPTIDASE S1 DOMAIN-CONTAINING PROTEIN"/>
    <property type="match status" value="1"/>
</dbReference>
<keyword evidence="7 10" id="KW-0720">Serine protease</keyword>
<protein>
    <submittedName>
        <fullName evidence="13">Blast:Chymotrypsin-1</fullName>
    </submittedName>
</protein>
<proteinExistence type="inferred from homology"/>
<dbReference type="PANTHER" id="PTHR24276">
    <property type="entry name" value="POLYSERASE-RELATED"/>
    <property type="match status" value="1"/>
</dbReference>
<evidence type="ECO:0000256" key="6">
    <source>
        <dbReference type="ARBA" id="ARBA00022801"/>
    </source>
</evidence>
<evidence type="ECO:0000313" key="14">
    <source>
        <dbReference type="Proteomes" id="UP000268350"/>
    </source>
</evidence>
<evidence type="ECO:0000256" key="4">
    <source>
        <dbReference type="ARBA" id="ARBA00022670"/>
    </source>
</evidence>
<dbReference type="GO" id="GO:0004252">
    <property type="term" value="F:serine-type endopeptidase activity"/>
    <property type="evidence" value="ECO:0007669"/>
    <property type="project" value="InterPro"/>
</dbReference>
<dbReference type="Gene3D" id="2.40.10.10">
    <property type="entry name" value="Trypsin-like serine proteases"/>
    <property type="match status" value="2"/>
</dbReference>
<sequence length="267" mass="29273">MPRPGLRLSLIWLLLLGTSIDVTFSKRLDRKSSHNRIVGGQEAAEGAAPYQVSIQTVWQTHICGGVILDKEWILTAGHCALDYSISDLRIVVGTNNRLEPGQLLYPDEALVHCLYDVPHLYNNDIGLIHVNESIIMNERTQAVQLSSEQPPAGATVTLTGWGAPENSFPTVERLQTLNLTIIGHEECLEAWDYHTGIDIGHICTLTSAGEGACSGDSGGPIMWEGKLVGLVNWGRPCGVGLPDMYANTVYYQDWIRRTPAGCKNRVN</sequence>
<dbReference type="PROSITE" id="PS00134">
    <property type="entry name" value="TRYPSIN_HIS"/>
    <property type="match status" value="1"/>
</dbReference>
<accession>A0A3B0JJA2</accession>
<dbReference type="PROSITE" id="PS50240">
    <property type="entry name" value="TRYPSIN_DOM"/>
    <property type="match status" value="1"/>
</dbReference>
<dbReference type="PRINTS" id="PR00722">
    <property type="entry name" value="CHYMOTRYPSIN"/>
</dbReference>
<comment type="subcellular location">
    <subcellularLocation>
        <location evidence="1">Secreted</location>
    </subcellularLocation>
</comment>
<reference evidence="14" key="1">
    <citation type="submission" date="2018-01" db="EMBL/GenBank/DDBJ databases">
        <authorList>
            <person name="Alioto T."/>
            <person name="Alioto T."/>
        </authorList>
    </citation>
    <scope>NUCLEOTIDE SEQUENCE [LARGE SCALE GENOMIC DNA]</scope>
</reference>
<dbReference type="OMA" id="IAHEECR"/>
<name>A0A3B0JJA2_DROGU</name>
<evidence type="ECO:0000259" key="12">
    <source>
        <dbReference type="PROSITE" id="PS50240"/>
    </source>
</evidence>
<keyword evidence="9" id="KW-1015">Disulfide bond</keyword>
<evidence type="ECO:0000313" key="13">
    <source>
        <dbReference type="EMBL" id="SPP80402.1"/>
    </source>
</evidence>
<feature type="signal peptide" evidence="11">
    <location>
        <begin position="1"/>
        <end position="25"/>
    </location>
</feature>
<dbReference type="SMART" id="SM00020">
    <property type="entry name" value="Tryp_SPc"/>
    <property type="match status" value="1"/>
</dbReference>
<dbReference type="InterPro" id="IPR009003">
    <property type="entry name" value="Peptidase_S1_PA"/>
</dbReference>
<comment type="similarity">
    <text evidence="2">Belongs to the peptidase S1 family.</text>
</comment>
<dbReference type="InterPro" id="IPR050430">
    <property type="entry name" value="Peptidase_S1"/>
</dbReference>
<keyword evidence="6 10" id="KW-0378">Hydrolase</keyword>
<keyword evidence="5 11" id="KW-0732">Signal</keyword>
<dbReference type="InterPro" id="IPR001254">
    <property type="entry name" value="Trypsin_dom"/>
</dbReference>
<evidence type="ECO:0000256" key="7">
    <source>
        <dbReference type="ARBA" id="ARBA00022825"/>
    </source>
</evidence>
<evidence type="ECO:0000256" key="8">
    <source>
        <dbReference type="ARBA" id="ARBA00023145"/>
    </source>
</evidence>